<organism evidence="1 2">
    <name type="scientific">Naganishia onofrii</name>
    <dbReference type="NCBI Taxonomy" id="1851511"/>
    <lineage>
        <taxon>Eukaryota</taxon>
        <taxon>Fungi</taxon>
        <taxon>Dikarya</taxon>
        <taxon>Basidiomycota</taxon>
        <taxon>Agaricomycotina</taxon>
        <taxon>Tremellomycetes</taxon>
        <taxon>Filobasidiales</taxon>
        <taxon>Filobasidiaceae</taxon>
        <taxon>Naganishia</taxon>
    </lineage>
</organism>
<gene>
    <name evidence="1" type="ORF">QFC24_006729</name>
</gene>
<dbReference type="EMBL" id="JASBWV010000036">
    <property type="protein sequence ID" value="KAJ9116557.1"/>
    <property type="molecule type" value="Genomic_DNA"/>
</dbReference>
<comment type="caution">
    <text evidence="1">The sequence shown here is derived from an EMBL/GenBank/DDBJ whole genome shotgun (WGS) entry which is preliminary data.</text>
</comment>
<dbReference type="Proteomes" id="UP001234202">
    <property type="component" value="Unassembled WGS sequence"/>
</dbReference>
<accession>A0ACC2WY18</accession>
<name>A0ACC2WY18_9TREE</name>
<reference evidence="1" key="1">
    <citation type="submission" date="2023-04" db="EMBL/GenBank/DDBJ databases">
        <title>Draft Genome sequencing of Naganishia species isolated from polar environments using Oxford Nanopore Technology.</title>
        <authorList>
            <person name="Leo P."/>
            <person name="Venkateswaran K."/>
        </authorList>
    </citation>
    <scope>NUCLEOTIDE SEQUENCE</scope>
    <source>
        <strain evidence="1">DBVPG 5303</strain>
    </source>
</reference>
<proteinExistence type="predicted"/>
<evidence type="ECO:0000313" key="1">
    <source>
        <dbReference type="EMBL" id="KAJ9116557.1"/>
    </source>
</evidence>
<evidence type="ECO:0000313" key="2">
    <source>
        <dbReference type="Proteomes" id="UP001234202"/>
    </source>
</evidence>
<keyword evidence="2" id="KW-1185">Reference proteome</keyword>
<protein>
    <submittedName>
        <fullName evidence="1">Uncharacterized protein</fullName>
    </submittedName>
</protein>
<sequence length="704" mass="75951">MSSQRIQHRASQRASQRRIVSSPSVDEQEETDELVSSSSSSSTGNDLDSEEDSQEWEALAILDERMIPDPSYTHSRSWRAVSSSSRDKPVPTITQYLIDWEGVDPKTGKRWPPSWENAKGATEGLVEEWKERKEVDPGLVGRYTRLQEEKKKLEKAGKGKGTSRRSSSAKKPTPARSTPAKRREPTTDIATTAAPSSPSTTASKKTSTTTGKRKRSPSKRSPAPLSPSAPISSPQPRTTPTSDRRRVKKQKTSGTPLKDKDITGPSGKTSPSTSKRATVNSKPSVESPSRTTGTPRTTSRPIDPSIQHRAEPTSLSPRTNRPTPQQPQQHLLQSPASVVEDSQPPLPLNSSDESAIGATPASAPSTAPIPATGFARGTPYIASPLHSMAPATRPTSMLRSPAQVAAHRTSTGPVPSVHFGNGLEQEDNERERRGDGKGQGETKASVKGGSPDISASQSDALSRALDLLMEEEDFLNNAEAMHNFNNVDFNNNGNAEAGPSNTTNNENDHGGAVMDKVDRDGEAVGHHQGKGKAATSIDEQPPPENQPSKPERTKQHYPIPHITPSAFRQFEPQQQQQGGASTSFSDTQPDSIIDFDDSVGRPSHPQPPQQQLATTTTIQAETRVTEALPTPEHLGGEAPVNAPPAQAVVVESFAEVEMEVEDDSGSFVPVLGEENWSRVRPVIPFSPIFVLALTSTYGTYVWDV</sequence>